<comment type="caution">
    <text evidence="2">The sequence shown here is derived from an EMBL/GenBank/DDBJ whole genome shotgun (WGS) entry which is preliminary data.</text>
</comment>
<evidence type="ECO:0000313" key="2">
    <source>
        <dbReference type="EMBL" id="KAJ8469068.1"/>
    </source>
</evidence>
<keyword evidence="3" id="KW-1185">Reference proteome</keyword>
<feature type="compositionally biased region" description="Basic and acidic residues" evidence="1">
    <location>
        <begin position="145"/>
        <end position="157"/>
    </location>
</feature>
<organism evidence="2 3">
    <name type="scientific">Trametes cubensis</name>
    <dbReference type="NCBI Taxonomy" id="1111947"/>
    <lineage>
        <taxon>Eukaryota</taxon>
        <taxon>Fungi</taxon>
        <taxon>Dikarya</taxon>
        <taxon>Basidiomycota</taxon>
        <taxon>Agaricomycotina</taxon>
        <taxon>Agaricomycetes</taxon>
        <taxon>Polyporales</taxon>
        <taxon>Polyporaceae</taxon>
        <taxon>Trametes</taxon>
    </lineage>
</organism>
<sequence>MSYGQQSRNTESWNNDPNNFSNPGGPDAGFQNQRDNWSNSDNQQWGSQHPTRDPTDTSTWSSSSNPRDSQGQFWTAGPGDSYGTTGYQGNTSDASTYGAGSNFSGAGGGGGVDSDNWQSRNDNTGNWQRDSDYDDANPGAGKASMGERLKGNAEKLAGRVTGNSAMVERGQIRKSGNADDTS</sequence>
<proteinExistence type="predicted"/>
<feature type="compositionally biased region" description="Polar residues" evidence="1">
    <location>
        <begin position="1"/>
        <end position="22"/>
    </location>
</feature>
<feature type="region of interest" description="Disordered" evidence="1">
    <location>
        <begin position="1"/>
        <end position="182"/>
    </location>
</feature>
<accession>A0AAD7XA10</accession>
<dbReference type="AlphaFoldDB" id="A0AAD7XA10"/>
<dbReference type="Proteomes" id="UP001215151">
    <property type="component" value="Unassembled WGS sequence"/>
</dbReference>
<gene>
    <name evidence="2" type="ORF">ONZ51_g9239</name>
</gene>
<feature type="compositionally biased region" description="Low complexity" evidence="1">
    <location>
        <begin position="56"/>
        <end position="69"/>
    </location>
</feature>
<name>A0AAD7XA10_9APHY</name>
<protein>
    <submittedName>
        <fullName evidence="2">Uncharacterized protein</fullName>
    </submittedName>
</protein>
<feature type="compositionally biased region" description="Polar residues" evidence="1">
    <location>
        <begin position="30"/>
        <end position="49"/>
    </location>
</feature>
<feature type="compositionally biased region" description="Polar residues" evidence="1">
    <location>
        <begin position="82"/>
        <end position="95"/>
    </location>
</feature>
<dbReference type="EMBL" id="JAPEVG010000307">
    <property type="protein sequence ID" value="KAJ8469068.1"/>
    <property type="molecule type" value="Genomic_DNA"/>
</dbReference>
<feature type="compositionally biased region" description="Polar residues" evidence="1">
    <location>
        <begin position="115"/>
        <end position="128"/>
    </location>
</feature>
<evidence type="ECO:0000256" key="1">
    <source>
        <dbReference type="SAM" id="MobiDB-lite"/>
    </source>
</evidence>
<evidence type="ECO:0000313" key="3">
    <source>
        <dbReference type="Proteomes" id="UP001215151"/>
    </source>
</evidence>
<reference evidence="2" key="1">
    <citation type="submission" date="2022-11" db="EMBL/GenBank/DDBJ databases">
        <title>Genome Sequence of Cubamyces cubensis.</title>
        <authorList>
            <person name="Buettner E."/>
        </authorList>
    </citation>
    <scope>NUCLEOTIDE SEQUENCE</scope>
    <source>
        <strain evidence="2">MPL-01</strain>
    </source>
</reference>